<evidence type="ECO:0000313" key="2">
    <source>
        <dbReference type="Proteomes" id="UP000179807"/>
    </source>
</evidence>
<dbReference type="VEuPathDB" id="TrichDB:TRFO_16363"/>
<dbReference type="RefSeq" id="XP_068366541.1">
    <property type="nucleotide sequence ID" value="XM_068498933.1"/>
</dbReference>
<proteinExistence type="predicted"/>
<gene>
    <name evidence="1" type="ORF">TRFO_16363</name>
</gene>
<keyword evidence="2" id="KW-1185">Reference proteome</keyword>
<dbReference type="EMBL" id="MLAK01000526">
    <property type="protein sequence ID" value="OHT13405.1"/>
    <property type="molecule type" value="Genomic_DNA"/>
</dbReference>
<name>A0A1J4KV70_9EUKA</name>
<sequence>MDSILNWASRGIKNATSSAASGVLRYVINKFLEKPLESDSRLTIQSNWDVQLSLKSLLVSTEKLNTISSVIAFKSFYISSIEYNTEINLTKQKCNIDRIIIEIDLDEPFENSQRNLEKEKLINDSINESINDLKKTLPIQKDQSVSNWFFDSVETIDILIDRVTLIITINHQIITLEIKNLSLSAELSGNNLYSGKIEELSIIHSESRVTVLQLENMELLFSNDVLTINCPNGSAEFIKPFILILARILNISRGQPESESKTTICVNLANVNVGAENNLSGVAKNLEITVRERYIDLSLGSIETFYNFIPLVKAPNISLSIFIPPDSTIFHKMEPCPRDFEKALEWQNNLHKKIMMKMVMKIPEIAGDLTDKSLFDIIEFGMLLKAFSGDDKMGLSVILNVGEIKVTLNELILITLRNPNVSVFVDTMIHYPILVQCGITNINIQLNDFIILRNTCEGSLIYLQLFDDDKTPELLLNVSDFLLSIPYEFPKFPSKSDQTLHKESNILVPLPNIKVSSIFTEVFVDYISKYQPARIIGQISMFKLIFNEGVAKFDTFISAFLSNERSPIPFDIFMHEPPPFNRYGFCEILQFNVRNGFYSLIDKGIDIPQSNLAITLCSDSFEVLKCIFMESLEEKPKDTIVEEIQSNLTKSINMSLINKIEEMDFPEPLVNNKDSSTKPIFYFTCKEITLSILFYGGRDLNELFDLRILKKQLPFTNEIIEPLDFDLISPRNENECIELVTTSMINVESYEDRKLHFGLDMSLCDLIDHIKTSKARMILSTEFNGSILVNFDSYSVIKNEDNLGNKESEDHCSISIELPKFGIFITNEQLQFFITFFSKTRPFTPSFSTKKDTIIDYFSLKGDSVCISANFKYFLSVSFDDVELSIKECVVANAENTANLIGQIVKFYLENIEKLNIITGLPVLSNFKRIGNAVVSLFTFDIERLGLARGLGISFGVLMRTLATETLNASTCVTSTAENLIKFAIKAISGDDEWGYGMKTALATLIISPKCKYDEKGITSATGEFLAQVPRVLLTPGVIALDSTTNMLRYLKNIVNPNERKIKVYLK</sequence>
<protein>
    <submittedName>
        <fullName evidence="1">Uncharacterized protein</fullName>
    </submittedName>
</protein>
<organism evidence="1 2">
    <name type="scientific">Tritrichomonas foetus</name>
    <dbReference type="NCBI Taxonomy" id="1144522"/>
    <lineage>
        <taxon>Eukaryota</taxon>
        <taxon>Metamonada</taxon>
        <taxon>Parabasalia</taxon>
        <taxon>Tritrichomonadida</taxon>
        <taxon>Tritrichomonadidae</taxon>
        <taxon>Tritrichomonas</taxon>
    </lineage>
</organism>
<dbReference type="AlphaFoldDB" id="A0A1J4KV70"/>
<accession>A0A1J4KV70</accession>
<dbReference type="Proteomes" id="UP000179807">
    <property type="component" value="Unassembled WGS sequence"/>
</dbReference>
<reference evidence="1" key="1">
    <citation type="submission" date="2016-10" db="EMBL/GenBank/DDBJ databases">
        <authorList>
            <person name="Benchimol M."/>
            <person name="Almeida L.G."/>
            <person name="Vasconcelos A.T."/>
            <person name="Perreira-Neves A."/>
            <person name="Rosa I.A."/>
            <person name="Tasca T."/>
            <person name="Bogo M.R."/>
            <person name="de Souza W."/>
        </authorList>
    </citation>
    <scope>NUCLEOTIDE SEQUENCE [LARGE SCALE GENOMIC DNA]</scope>
    <source>
        <strain evidence="1">K</strain>
    </source>
</reference>
<comment type="caution">
    <text evidence="1">The sequence shown here is derived from an EMBL/GenBank/DDBJ whole genome shotgun (WGS) entry which is preliminary data.</text>
</comment>
<evidence type="ECO:0000313" key="1">
    <source>
        <dbReference type="EMBL" id="OHT13405.1"/>
    </source>
</evidence>
<dbReference type="GeneID" id="94833637"/>
<dbReference type="OrthoDB" id="10626530at2759"/>